<gene>
    <name evidence="1" type="ORF">KYN89_14655</name>
</gene>
<dbReference type="Proteomes" id="UP000759298">
    <property type="component" value="Unassembled WGS sequence"/>
</dbReference>
<reference evidence="1 2" key="1">
    <citation type="submission" date="2021-07" db="EMBL/GenBank/DDBJ databases">
        <title>Alteriqipengyuania abyssalis NZ-12B nov, sp.nov isolated from deep sea sponge in pacific ocean.</title>
        <authorList>
            <person name="Tareen S."/>
            <person name="Wink J."/>
        </authorList>
    </citation>
    <scope>NUCLEOTIDE SEQUENCE [LARGE SCALE GENOMIC DNA]</scope>
    <source>
        <strain evidence="1 2">NZ-12B</strain>
    </source>
</reference>
<comment type="caution">
    <text evidence="1">The sequence shown here is derived from an EMBL/GenBank/DDBJ whole genome shotgun (WGS) entry which is preliminary data.</text>
</comment>
<dbReference type="EMBL" id="JAHWXP010000004">
    <property type="protein sequence ID" value="MBY8338287.1"/>
    <property type="molecule type" value="Genomic_DNA"/>
</dbReference>
<proteinExistence type="predicted"/>
<evidence type="ECO:0000313" key="2">
    <source>
        <dbReference type="Proteomes" id="UP000759298"/>
    </source>
</evidence>
<evidence type="ECO:0000313" key="1">
    <source>
        <dbReference type="EMBL" id="MBY8338287.1"/>
    </source>
</evidence>
<protein>
    <submittedName>
        <fullName evidence="1">Uncharacterized protein</fullName>
    </submittedName>
</protein>
<organism evidence="1 2">
    <name type="scientific">Alteriqipengyuania abyssalis</name>
    <dbReference type="NCBI Taxonomy" id="2860200"/>
    <lineage>
        <taxon>Bacteria</taxon>
        <taxon>Pseudomonadati</taxon>
        <taxon>Pseudomonadota</taxon>
        <taxon>Alphaproteobacteria</taxon>
        <taxon>Sphingomonadales</taxon>
        <taxon>Erythrobacteraceae</taxon>
        <taxon>Alteriqipengyuania</taxon>
    </lineage>
</organism>
<name>A0ABS7PKB9_9SPHN</name>
<sequence>MRIPEAANDNLRPGRQPQSEAEIRAALGHFAQHHLNAAQDAHARAEAALATGDREEFAFWANICRALDRRLAATLSDVRGLPG</sequence>
<keyword evidence="2" id="KW-1185">Reference proteome</keyword>
<accession>A0ABS7PKB9</accession>